<accession>A0A0P1EH44</accession>
<sequence>MSTEPTKPASGGQHNLAAQRQTANGWQVITDFLTSIYGPDKENQVWLAGFPDIETRASWFGMQGVDALQRRLPDVDNADLYFCTGLLREGANNRTLGEVVSQPLLYADDIGTKVDPAMWDAMFAMGFPEPTFRIETSPNNETWGWVLTGDAASPERWQELALVRAYMIERGLTDALHDATRYLRLPWGHNSKPKYKGSKNRAPAVGYTEWHPERSASIDQIGRVLIGGENWRDAAVPLSAQTSKDLAATGAGARPRTASMDDAIVRMAEIVDLEPRSRTEGVVDAMCPNWQAHGDRAETGFSFIGSDGACFCNHASCDNMRTPDFLAMIRTQYENHVSALNASGKNTESLPPSASAFLAGIAFESAQPYPADVDAMAAKRQETNGAAHERAAASVLADGAYLFQDRKGTVWLSGNGNLYDVSGKDRGILRLAAKKGHNLTGTAAGNLFEHLLNRVDVDAPREDVFFRQAQTSDGAGNAVLYVNCMEAGRAVKIDASGWKLVPLSAVPLHMTTRKGALPLPEPETGVPSAQLFPLLARHLPLASFNAGAGASDPGVQQRSVLLCILASALYRPGTVPHLMIAGQQGSGKTTMARRLTDLTDPDAAAVTSTLPREPEKMFPIVASRLNMVVDNASGITKATSDVLCAIASGTAHAARKLYSDGDRSILQAHASVTFTSVLSDIVRLPDLGQRTLRIEPPSISRANRRSESALGTAWVADYPKILGALYAAMAGGLKQWAAVQTDCDQGRLEPPRLSDAAITAEAIGRGLGWPLGLCMAALCEGEQSEAGRILEGNPVAWRIRALLQSSPGGVWQGTYSELETAIANVPAFGAPQWDVNRMPFKGQYDRLWPGLADAWGIDRELARTKNNRQIRLIMKTSTTHGMTTALAA</sequence>
<evidence type="ECO:0000313" key="1">
    <source>
        <dbReference type="EMBL" id="CUH49647.1"/>
    </source>
</evidence>
<evidence type="ECO:0000313" key="2">
    <source>
        <dbReference type="Proteomes" id="UP000050783"/>
    </source>
</evidence>
<gene>
    <name evidence="1" type="ORF">RUA4292_03844</name>
</gene>
<reference evidence="1 2" key="1">
    <citation type="submission" date="2015-09" db="EMBL/GenBank/DDBJ databases">
        <authorList>
            <consortium name="Swine Surveillance"/>
        </authorList>
    </citation>
    <scope>NUCLEOTIDE SEQUENCE [LARGE SCALE GENOMIC DNA]</scope>
    <source>
        <strain evidence="1 2">CECT 4292</strain>
    </source>
</reference>
<dbReference type="AlphaFoldDB" id="A0A0P1EH44"/>
<dbReference type="Proteomes" id="UP000050783">
    <property type="component" value="Unassembled WGS sequence"/>
</dbReference>
<dbReference type="GeneID" id="55494984"/>
<dbReference type="RefSeq" id="WP_058279029.1">
    <property type="nucleotide sequence ID" value="NZ_CYPU01000070.1"/>
</dbReference>
<dbReference type="SUPFAM" id="SSF52540">
    <property type="entry name" value="P-loop containing nucleoside triphosphate hydrolases"/>
    <property type="match status" value="1"/>
</dbReference>
<name>A0A0P1EH44_9RHOB</name>
<dbReference type="EMBL" id="CYPU01000070">
    <property type="protein sequence ID" value="CUH49647.1"/>
    <property type="molecule type" value="Genomic_DNA"/>
</dbReference>
<dbReference type="OrthoDB" id="784829at2"/>
<protein>
    <submittedName>
        <fullName evidence="1">Uncharacterized protein</fullName>
    </submittedName>
</protein>
<dbReference type="InterPro" id="IPR027417">
    <property type="entry name" value="P-loop_NTPase"/>
</dbReference>
<organism evidence="1 2">
    <name type="scientific">Ruegeria atlantica</name>
    <dbReference type="NCBI Taxonomy" id="81569"/>
    <lineage>
        <taxon>Bacteria</taxon>
        <taxon>Pseudomonadati</taxon>
        <taxon>Pseudomonadota</taxon>
        <taxon>Alphaproteobacteria</taxon>
        <taxon>Rhodobacterales</taxon>
        <taxon>Roseobacteraceae</taxon>
        <taxon>Ruegeria</taxon>
    </lineage>
</organism>
<proteinExistence type="predicted"/>